<gene>
    <name evidence="1" type="ORF">R1Y80_00895</name>
</gene>
<protein>
    <submittedName>
        <fullName evidence="1">Uncharacterized protein</fullName>
    </submittedName>
</protein>
<proteinExistence type="predicted"/>
<sequence length="139" mass="15439">MYPTLFTNPGVKNFAEAIDAERTRQLAKFGEQHHPDIEPRDIPAVTHPYYAQRADIWKQVNAERATPSNSGRCLAHCADKDGEPHTHTAWDGVLLEEVYEALAEPDPAKLRSELIQIAAVCAAWVHDLDSRTEPSTPAA</sequence>
<name>A0AAU8KB70_9ACTN</name>
<accession>A0AAU8KB70</accession>
<organism evidence="1">
    <name type="scientific">Streptomyces sp. JL1001</name>
    <dbReference type="NCBI Taxonomy" id="3078227"/>
    <lineage>
        <taxon>Bacteria</taxon>
        <taxon>Bacillati</taxon>
        <taxon>Actinomycetota</taxon>
        <taxon>Actinomycetes</taxon>
        <taxon>Kitasatosporales</taxon>
        <taxon>Streptomycetaceae</taxon>
        <taxon>Streptomyces</taxon>
    </lineage>
</organism>
<reference evidence="1" key="1">
    <citation type="submission" date="2023-10" db="EMBL/GenBank/DDBJ databases">
        <title>Complete genome sequence of Streptomyces sp. JL1001.</title>
        <authorList>
            <person name="Jiang L."/>
        </authorList>
    </citation>
    <scope>NUCLEOTIDE SEQUENCE</scope>
    <source>
        <strain evidence="1">JL1001</strain>
    </source>
</reference>
<evidence type="ECO:0000313" key="1">
    <source>
        <dbReference type="EMBL" id="XCN12278.1"/>
    </source>
</evidence>
<dbReference type="RefSeq" id="WP_354596107.1">
    <property type="nucleotide sequence ID" value="NZ_CP136798.1"/>
</dbReference>
<dbReference type="AlphaFoldDB" id="A0AAU8KB70"/>
<dbReference type="EMBL" id="CP136798">
    <property type="protein sequence ID" value="XCN12278.1"/>
    <property type="molecule type" value="Genomic_DNA"/>
</dbReference>